<keyword evidence="2" id="KW-0813">Transport</keyword>
<dbReference type="InterPro" id="IPR015856">
    <property type="entry name" value="ABC_transpr_CbiO/EcfA_su"/>
</dbReference>
<protein>
    <submittedName>
        <fullName evidence="6">Abc transporter-like</fullName>
    </submittedName>
</protein>
<keyword evidence="4" id="KW-0067">ATP-binding</keyword>
<sequence length="260" mass="27921">MIRTDNLTYGYGDGPSAVHGVSFALTAGTSLAVVGPNGSGKSTLLRLLAGLLSPCRGAVSIAGFPIDTLRPSLRARHVAILFQNPDDQIFATRVRDELRFAPVQAGVPSHVIDERMDRAAALCGIREDLDRNPHDLSRARRKRVCLASVYMMETPLVLLDEPLSGQDAAGRRVVMQMMAALRSRGRTVVAVTHDMNFAASFDSMLVLRAGGVCAVGDPRSLFSDPSLDLPLPDALVLGRRLGLHDTCLTEGELLEALNPL</sequence>
<reference evidence="6 7" key="1">
    <citation type="submission" date="2019-03" db="EMBL/GenBank/DDBJ databases">
        <authorList>
            <person name="Nijsse B."/>
        </authorList>
    </citation>
    <scope>NUCLEOTIDE SEQUENCE [LARGE SCALE GENOMIC DNA]</scope>
    <source>
        <strain evidence="6">Desulfoluna butyratoxydans MSL71</strain>
    </source>
</reference>
<feature type="domain" description="ABC transporter" evidence="5">
    <location>
        <begin position="2"/>
        <end position="234"/>
    </location>
</feature>
<dbReference type="RefSeq" id="WP_180140100.1">
    <property type="nucleotide sequence ID" value="NZ_CAADHO010000003.1"/>
</dbReference>
<keyword evidence="3" id="KW-0547">Nucleotide-binding</keyword>
<dbReference type="Pfam" id="PF00005">
    <property type="entry name" value="ABC_tran"/>
    <property type="match status" value="1"/>
</dbReference>
<dbReference type="GO" id="GO:0005524">
    <property type="term" value="F:ATP binding"/>
    <property type="evidence" value="ECO:0007669"/>
    <property type="project" value="UniProtKB-KW"/>
</dbReference>
<evidence type="ECO:0000256" key="3">
    <source>
        <dbReference type="ARBA" id="ARBA00022741"/>
    </source>
</evidence>
<evidence type="ECO:0000256" key="1">
    <source>
        <dbReference type="ARBA" id="ARBA00005417"/>
    </source>
</evidence>
<dbReference type="InterPro" id="IPR003439">
    <property type="entry name" value="ABC_transporter-like_ATP-bd"/>
</dbReference>
<dbReference type="PANTHER" id="PTHR43553:SF24">
    <property type="entry name" value="ENERGY-COUPLING FACTOR TRANSPORTER ATP-BINDING PROTEIN ECFA1"/>
    <property type="match status" value="1"/>
</dbReference>
<dbReference type="InterPro" id="IPR050095">
    <property type="entry name" value="ECF_ABC_transporter_ATP-bd"/>
</dbReference>
<dbReference type="InterPro" id="IPR027417">
    <property type="entry name" value="P-loop_NTPase"/>
</dbReference>
<dbReference type="SUPFAM" id="SSF52540">
    <property type="entry name" value="P-loop containing nucleoside triphosphate hydrolases"/>
    <property type="match status" value="1"/>
</dbReference>
<evidence type="ECO:0000313" key="7">
    <source>
        <dbReference type="Proteomes" id="UP000507962"/>
    </source>
</evidence>
<name>A0A4V6ILB6_9BACT</name>
<dbReference type="AlphaFoldDB" id="A0A4V6ILB6"/>
<evidence type="ECO:0000256" key="4">
    <source>
        <dbReference type="ARBA" id="ARBA00022840"/>
    </source>
</evidence>
<dbReference type="EMBL" id="CAADHO010000003">
    <property type="protein sequence ID" value="VFQ44518.1"/>
    <property type="molecule type" value="Genomic_DNA"/>
</dbReference>
<dbReference type="GO" id="GO:0043190">
    <property type="term" value="C:ATP-binding cassette (ABC) transporter complex"/>
    <property type="evidence" value="ECO:0007669"/>
    <property type="project" value="TreeGrafter"/>
</dbReference>
<organism evidence="6 7">
    <name type="scientific">Desulfoluna butyratoxydans</name>
    <dbReference type="NCBI Taxonomy" id="231438"/>
    <lineage>
        <taxon>Bacteria</taxon>
        <taxon>Pseudomonadati</taxon>
        <taxon>Thermodesulfobacteriota</taxon>
        <taxon>Desulfobacteria</taxon>
        <taxon>Desulfobacterales</taxon>
        <taxon>Desulfolunaceae</taxon>
        <taxon>Desulfoluna</taxon>
    </lineage>
</organism>
<dbReference type="PROSITE" id="PS50893">
    <property type="entry name" value="ABC_TRANSPORTER_2"/>
    <property type="match status" value="1"/>
</dbReference>
<dbReference type="GO" id="GO:0042626">
    <property type="term" value="F:ATPase-coupled transmembrane transporter activity"/>
    <property type="evidence" value="ECO:0007669"/>
    <property type="project" value="TreeGrafter"/>
</dbReference>
<dbReference type="CDD" id="cd03225">
    <property type="entry name" value="ABC_cobalt_CbiO_domain1"/>
    <property type="match status" value="1"/>
</dbReference>
<dbReference type="SMART" id="SM00382">
    <property type="entry name" value="AAA"/>
    <property type="match status" value="1"/>
</dbReference>
<keyword evidence="7" id="KW-1185">Reference proteome</keyword>
<proteinExistence type="inferred from homology"/>
<gene>
    <name evidence="6" type="ORF">MSL71_21670</name>
</gene>
<dbReference type="PANTHER" id="PTHR43553">
    <property type="entry name" value="HEAVY METAL TRANSPORTER"/>
    <property type="match status" value="1"/>
</dbReference>
<dbReference type="Gene3D" id="3.40.50.300">
    <property type="entry name" value="P-loop containing nucleotide triphosphate hydrolases"/>
    <property type="match status" value="1"/>
</dbReference>
<comment type="similarity">
    <text evidence="1">Belongs to the ABC transporter superfamily.</text>
</comment>
<evidence type="ECO:0000259" key="5">
    <source>
        <dbReference type="PROSITE" id="PS50893"/>
    </source>
</evidence>
<evidence type="ECO:0000256" key="2">
    <source>
        <dbReference type="ARBA" id="ARBA00022448"/>
    </source>
</evidence>
<dbReference type="GO" id="GO:0016887">
    <property type="term" value="F:ATP hydrolysis activity"/>
    <property type="evidence" value="ECO:0007669"/>
    <property type="project" value="InterPro"/>
</dbReference>
<evidence type="ECO:0000313" key="6">
    <source>
        <dbReference type="EMBL" id="VFQ44518.1"/>
    </source>
</evidence>
<dbReference type="InterPro" id="IPR003593">
    <property type="entry name" value="AAA+_ATPase"/>
</dbReference>
<accession>A0A4V6ILB6</accession>
<dbReference type="Proteomes" id="UP000507962">
    <property type="component" value="Unassembled WGS sequence"/>
</dbReference>